<dbReference type="AlphaFoldDB" id="A0A0E9WHJ7"/>
<protein>
    <submittedName>
        <fullName evidence="1">Uncharacterized protein</fullName>
    </submittedName>
</protein>
<sequence>MPKTHVNHLLYINSIFPLIKTKQPRQAAETCTLLYFRQSISHYQLELTDLQWESTVLHSVSASLFASGCDSVQSSAVLN</sequence>
<reference evidence="1" key="2">
    <citation type="journal article" date="2015" name="Fish Shellfish Immunol.">
        <title>Early steps in the European eel (Anguilla anguilla)-Vibrio vulnificus interaction in the gills: Role of the RtxA13 toxin.</title>
        <authorList>
            <person name="Callol A."/>
            <person name="Pajuelo D."/>
            <person name="Ebbesson L."/>
            <person name="Teles M."/>
            <person name="MacKenzie S."/>
            <person name="Amaro C."/>
        </authorList>
    </citation>
    <scope>NUCLEOTIDE SEQUENCE</scope>
</reference>
<organism evidence="1">
    <name type="scientific">Anguilla anguilla</name>
    <name type="common">European freshwater eel</name>
    <name type="synonym">Muraena anguilla</name>
    <dbReference type="NCBI Taxonomy" id="7936"/>
    <lineage>
        <taxon>Eukaryota</taxon>
        <taxon>Metazoa</taxon>
        <taxon>Chordata</taxon>
        <taxon>Craniata</taxon>
        <taxon>Vertebrata</taxon>
        <taxon>Euteleostomi</taxon>
        <taxon>Actinopterygii</taxon>
        <taxon>Neopterygii</taxon>
        <taxon>Teleostei</taxon>
        <taxon>Anguilliformes</taxon>
        <taxon>Anguillidae</taxon>
        <taxon>Anguilla</taxon>
    </lineage>
</organism>
<proteinExistence type="predicted"/>
<evidence type="ECO:0000313" key="1">
    <source>
        <dbReference type="EMBL" id="JAH89065.1"/>
    </source>
</evidence>
<reference evidence="1" key="1">
    <citation type="submission" date="2014-11" db="EMBL/GenBank/DDBJ databases">
        <authorList>
            <person name="Amaro Gonzalez C."/>
        </authorList>
    </citation>
    <scope>NUCLEOTIDE SEQUENCE</scope>
</reference>
<name>A0A0E9WHJ7_ANGAN</name>
<accession>A0A0E9WHJ7</accession>
<dbReference type="EMBL" id="GBXM01019512">
    <property type="protein sequence ID" value="JAH89065.1"/>
    <property type="molecule type" value="Transcribed_RNA"/>
</dbReference>